<comment type="caution">
    <text evidence="1">The sequence shown here is derived from an EMBL/GenBank/DDBJ whole genome shotgun (WGS) entry which is preliminary data.</text>
</comment>
<dbReference type="RefSeq" id="WP_344047442.1">
    <property type="nucleotide sequence ID" value="NZ_BAAAPB010000004.1"/>
</dbReference>
<dbReference type="EMBL" id="BAAAPB010000004">
    <property type="protein sequence ID" value="GAA1972613.1"/>
    <property type="molecule type" value="Genomic_DNA"/>
</dbReference>
<protein>
    <recommendedName>
        <fullName evidence="3">Glycosyltransferase family 2 protein</fullName>
    </recommendedName>
</protein>
<evidence type="ECO:0000313" key="1">
    <source>
        <dbReference type="EMBL" id="GAA1972613.1"/>
    </source>
</evidence>
<gene>
    <name evidence="1" type="ORF">GCM10009798_37220</name>
</gene>
<keyword evidence="2" id="KW-1185">Reference proteome</keyword>
<sequence>MTGLRGLLRRRGGGRRTGVAAVTVVRDEPEMLPRWVAHYGREVGLDHLVVVDDGSSDGSTDGLPCRVVRNPGFPDGDFERARMRLVSELASDLLRTHEAVVFTDVDEFLLADPARHDGLAGLLEARPGVDVLAGLALNVVHHVGHEPPLDPARPVLGQRRLAVFVPTLCKPSLKRVDAPWRRASHGIAAPFTPDRDLFLVHLKYADADLLRATADRRHAVHERSGLTEQSAWARTGDELVAELATFVPDSLGSPEDVPEFDPGSVDLGALVEQRGETFLAVGRRQLTVMRAGHVVRVPDRLLGRV</sequence>
<organism evidence="1 2">
    <name type="scientific">Nocardioides panacihumi</name>
    <dbReference type="NCBI Taxonomy" id="400774"/>
    <lineage>
        <taxon>Bacteria</taxon>
        <taxon>Bacillati</taxon>
        <taxon>Actinomycetota</taxon>
        <taxon>Actinomycetes</taxon>
        <taxon>Propionibacteriales</taxon>
        <taxon>Nocardioidaceae</taxon>
        <taxon>Nocardioides</taxon>
    </lineage>
</organism>
<evidence type="ECO:0000313" key="2">
    <source>
        <dbReference type="Proteomes" id="UP001500571"/>
    </source>
</evidence>
<accession>A0ABN2RPZ5</accession>
<evidence type="ECO:0008006" key="3">
    <source>
        <dbReference type="Google" id="ProtNLM"/>
    </source>
</evidence>
<dbReference type="InterPro" id="IPR029044">
    <property type="entry name" value="Nucleotide-diphossugar_trans"/>
</dbReference>
<name>A0ABN2RPZ5_9ACTN</name>
<proteinExistence type="predicted"/>
<dbReference type="SUPFAM" id="SSF53448">
    <property type="entry name" value="Nucleotide-diphospho-sugar transferases"/>
    <property type="match status" value="1"/>
</dbReference>
<reference evidence="1 2" key="1">
    <citation type="journal article" date="2019" name="Int. J. Syst. Evol. Microbiol.">
        <title>The Global Catalogue of Microorganisms (GCM) 10K type strain sequencing project: providing services to taxonomists for standard genome sequencing and annotation.</title>
        <authorList>
            <consortium name="The Broad Institute Genomics Platform"/>
            <consortium name="The Broad Institute Genome Sequencing Center for Infectious Disease"/>
            <person name="Wu L."/>
            <person name="Ma J."/>
        </authorList>
    </citation>
    <scope>NUCLEOTIDE SEQUENCE [LARGE SCALE GENOMIC DNA]</scope>
    <source>
        <strain evidence="1 2">JCM 15309</strain>
    </source>
</reference>
<dbReference type="Pfam" id="PF13704">
    <property type="entry name" value="Glyco_tranf_2_4"/>
    <property type="match status" value="1"/>
</dbReference>
<dbReference type="Proteomes" id="UP001500571">
    <property type="component" value="Unassembled WGS sequence"/>
</dbReference>